<evidence type="ECO:0000259" key="1">
    <source>
        <dbReference type="Pfam" id="PF01408"/>
    </source>
</evidence>
<accession>A0A1I2N6X9</accession>
<dbReference type="GO" id="GO:0000166">
    <property type="term" value="F:nucleotide binding"/>
    <property type="evidence" value="ECO:0007669"/>
    <property type="project" value="InterPro"/>
</dbReference>
<keyword evidence="4" id="KW-1185">Reference proteome</keyword>
<reference evidence="4" key="1">
    <citation type="submission" date="2016-10" db="EMBL/GenBank/DDBJ databases">
        <authorList>
            <person name="Varghese N."/>
            <person name="Submissions S."/>
        </authorList>
    </citation>
    <scope>NUCLEOTIDE SEQUENCE [LARGE SCALE GENOMIC DNA]</scope>
    <source>
        <strain evidence="4">DSM 17038</strain>
    </source>
</reference>
<dbReference type="InterPro" id="IPR000683">
    <property type="entry name" value="Gfo/Idh/MocA-like_OxRdtase_N"/>
</dbReference>
<name>A0A1I2N6X9_9FIRM</name>
<dbReference type="STRING" id="341036.SAMN05660649_00385"/>
<dbReference type="RefSeq" id="WP_092468152.1">
    <property type="nucleotide sequence ID" value="NZ_FOOX01000001.1"/>
</dbReference>
<dbReference type="Proteomes" id="UP000199337">
    <property type="component" value="Unassembled WGS sequence"/>
</dbReference>
<feature type="domain" description="Gfo/Idh/MocA-like oxidoreductase N-terminal" evidence="1">
    <location>
        <begin position="4"/>
        <end position="129"/>
    </location>
</feature>
<dbReference type="EMBL" id="FOOX01000001">
    <property type="protein sequence ID" value="SFF99353.1"/>
    <property type="molecule type" value="Genomic_DNA"/>
</dbReference>
<dbReference type="Pfam" id="PF01408">
    <property type="entry name" value="GFO_IDH_MocA"/>
    <property type="match status" value="1"/>
</dbReference>
<dbReference type="SUPFAM" id="SSF55347">
    <property type="entry name" value="Glyceraldehyde-3-phosphate dehydrogenase-like, C-terminal domain"/>
    <property type="match status" value="1"/>
</dbReference>
<protein>
    <submittedName>
        <fullName evidence="3">Predicted dehydrogenase</fullName>
    </submittedName>
</protein>
<dbReference type="InterPro" id="IPR051450">
    <property type="entry name" value="Gfo/Idh/MocA_Oxidoreductases"/>
</dbReference>
<gene>
    <name evidence="3" type="ORF">SAMN05660649_00385</name>
</gene>
<dbReference type="AlphaFoldDB" id="A0A1I2N6X9"/>
<feature type="domain" description="GFO/IDH/MocA-like oxidoreductase" evidence="2">
    <location>
        <begin position="143"/>
        <end position="268"/>
    </location>
</feature>
<organism evidence="3 4">
    <name type="scientific">Desulfotruncus arcticus DSM 17038</name>
    <dbReference type="NCBI Taxonomy" id="1121424"/>
    <lineage>
        <taxon>Bacteria</taxon>
        <taxon>Bacillati</taxon>
        <taxon>Bacillota</taxon>
        <taxon>Clostridia</taxon>
        <taxon>Eubacteriales</taxon>
        <taxon>Desulfallaceae</taxon>
        <taxon>Desulfotruncus</taxon>
    </lineage>
</organism>
<dbReference type="Pfam" id="PF22725">
    <property type="entry name" value="GFO_IDH_MocA_C3"/>
    <property type="match status" value="1"/>
</dbReference>
<dbReference type="OrthoDB" id="9815825at2"/>
<sequence length="371" mass="42873">MDKLKVGIIGTGLAFERLHYPAYQELSDKYEIVALCDPEPDKTRQWVDRLGIRGDSIYTDYRPMLWRNDINIFDVMVPIEHNYRVTEDIARTLAHQPGKAIICEKPLASNYEQARAHAELPRKYGIPIMIAENYRYNEDINIIRDVIRQKKVGDVVYFIQNKVVNFPHDMLKNKFARTEWRQHPVFHGGVIMDTGVHDVAGIRHIFGAIDRLQAFGVPQNDDFAPYAIVTVNMQFKSGTIGQFSFYCSGKEMQRPLIGMRIFGTGGMIYLEERDCGVINVVHDDGNREQIPYRPQRGYYNELLNLYNAMFGKETIAVTPEMEFGDAKTILDMLRSIRENKIVSVDLTENYIPTYQYGNATAQFEFHQTGWH</sequence>
<dbReference type="InterPro" id="IPR036291">
    <property type="entry name" value="NAD(P)-bd_dom_sf"/>
</dbReference>
<evidence type="ECO:0000313" key="3">
    <source>
        <dbReference type="EMBL" id="SFF99353.1"/>
    </source>
</evidence>
<dbReference type="PANTHER" id="PTHR43377:SF1">
    <property type="entry name" value="BILIVERDIN REDUCTASE A"/>
    <property type="match status" value="1"/>
</dbReference>
<dbReference type="InterPro" id="IPR055170">
    <property type="entry name" value="GFO_IDH_MocA-like_dom"/>
</dbReference>
<proteinExistence type="predicted"/>
<dbReference type="Gene3D" id="3.30.360.10">
    <property type="entry name" value="Dihydrodipicolinate Reductase, domain 2"/>
    <property type="match status" value="1"/>
</dbReference>
<dbReference type="SUPFAM" id="SSF51735">
    <property type="entry name" value="NAD(P)-binding Rossmann-fold domains"/>
    <property type="match status" value="1"/>
</dbReference>
<dbReference type="PANTHER" id="PTHR43377">
    <property type="entry name" value="BILIVERDIN REDUCTASE A"/>
    <property type="match status" value="1"/>
</dbReference>
<dbReference type="Gene3D" id="3.40.50.720">
    <property type="entry name" value="NAD(P)-binding Rossmann-like Domain"/>
    <property type="match status" value="1"/>
</dbReference>
<evidence type="ECO:0000313" key="4">
    <source>
        <dbReference type="Proteomes" id="UP000199337"/>
    </source>
</evidence>
<evidence type="ECO:0000259" key="2">
    <source>
        <dbReference type="Pfam" id="PF22725"/>
    </source>
</evidence>